<name>A0A561UGN9_9ACTN</name>
<feature type="region of interest" description="Disordered" evidence="1">
    <location>
        <begin position="81"/>
        <end position="129"/>
    </location>
</feature>
<dbReference type="Pfam" id="PF01551">
    <property type="entry name" value="Peptidase_M23"/>
    <property type="match status" value="1"/>
</dbReference>
<dbReference type="EMBL" id="VIWT01000001">
    <property type="protein sequence ID" value="TWF98532.1"/>
    <property type="molecule type" value="Genomic_DNA"/>
</dbReference>
<dbReference type="AlphaFoldDB" id="A0A561UGN9"/>
<keyword evidence="3" id="KW-0378">Hydrolase</keyword>
<keyword evidence="4" id="KW-1185">Reference proteome</keyword>
<dbReference type="PANTHER" id="PTHR21666">
    <property type="entry name" value="PEPTIDASE-RELATED"/>
    <property type="match status" value="1"/>
</dbReference>
<dbReference type="SUPFAM" id="SSF51261">
    <property type="entry name" value="Duplicated hybrid motif"/>
    <property type="match status" value="1"/>
</dbReference>
<evidence type="ECO:0000259" key="2">
    <source>
        <dbReference type="Pfam" id="PF01551"/>
    </source>
</evidence>
<organism evidence="3 4">
    <name type="scientific">Kitasatospora viridis</name>
    <dbReference type="NCBI Taxonomy" id="281105"/>
    <lineage>
        <taxon>Bacteria</taxon>
        <taxon>Bacillati</taxon>
        <taxon>Actinomycetota</taxon>
        <taxon>Actinomycetes</taxon>
        <taxon>Kitasatosporales</taxon>
        <taxon>Streptomycetaceae</taxon>
        <taxon>Kitasatospora</taxon>
    </lineage>
</organism>
<dbReference type="Proteomes" id="UP000317940">
    <property type="component" value="Unassembled WGS sequence"/>
</dbReference>
<sequence length="302" mass="30436">MALTHTPAGRGAVLDPTDAPRRMPKQTRTSAPVLGVTAMAAALGATTGLTAAAAAAEPAAPAPAVTAPDTDPGLALAARIQQQAEPAQSEAQQTAQQPTVRQETARQEAEQAARAEAAREAARLEAAHEAAAKRAAQQAAAEHVAAQQAVEQAAAQQSAVEQAAAEPAAVEPTGTGSTVLPIADRPIDPPVATPWEGLRTGVDFSAPVNTPVRAVAGGTVSSAGWSGRYGYRVIQTLPDGTEVWYCQLSAITATAGELAPGEPLGRVGATGSGTTVARLHLEVRPGGGAPVDAAAWFQSRGV</sequence>
<proteinExistence type="predicted"/>
<reference evidence="3 4" key="1">
    <citation type="submission" date="2019-06" db="EMBL/GenBank/DDBJ databases">
        <title>Sequencing the genomes of 1000 actinobacteria strains.</title>
        <authorList>
            <person name="Klenk H.-P."/>
        </authorList>
    </citation>
    <scope>NUCLEOTIDE SEQUENCE [LARGE SCALE GENOMIC DNA]</scope>
    <source>
        <strain evidence="3 4">DSM 44826</strain>
    </source>
</reference>
<dbReference type="InterPro" id="IPR011055">
    <property type="entry name" value="Dup_hybrid_motif"/>
</dbReference>
<evidence type="ECO:0000256" key="1">
    <source>
        <dbReference type="SAM" id="MobiDB-lite"/>
    </source>
</evidence>
<dbReference type="CDD" id="cd12797">
    <property type="entry name" value="M23_peptidase"/>
    <property type="match status" value="1"/>
</dbReference>
<evidence type="ECO:0000313" key="3">
    <source>
        <dbReference type="EMBL" id="TWF98532.1"/>
    </source>
</evidence>
<feature type="compositionally biased region" description="Low complexity" evidence="1">
    <location>
        <begin position="81"/>
        <end position="102"/>
    </location>
</feature>
<protein>
    <submittedName>
        <fullName evidence="3">Murein DD-endopeptidase MepM/ murein hydrolase activator NlpD</fullName>
    </submittedName>
</protein>
<dbReference type="OrthoDB" id="5244067at2"/>
<accession>A0A561UGN9</accession>
<dbReference type="InterPro" id="IPR016047">
    <property type="entry name" value="M23ase_b-sheet_dom"/>
</dbReference>
<feature type="compositionally biased region" description="Basic and acidic residues" evidence="1">
    <location>
        <begin position="103"/>
        <end position="129"/>
    </location>
</feature>
<comment type="caution">
    <text evidence="3">The sequence shown here is derived from an EMBL/GenBank/DDBJ whole genome shotgun (WGS) entry which is preliminary data.</text>
</comment>
<feature type="domain" description="M23ase beta-sheet core" evidence="2">
    <location>
        <begin position="199"/>
        <end position="292"/>
    </location>
</feature>
<feature type="region of interest" description="Disordered" evidence="1">
    <location>
        <begin position="164"/>
        <end position="187"/>
    </location>
</feature>
<gene>
    <name evidence="3" type="ORF">FHX73_112347</name>
</gene>
<dbReference type="RefSeq" id="WP_145904953.1">
    <property type="nucleotide sequence ID" value="NZ_BAAAMZ010000032.1"/>
</dbReference>
<evidence type="ECO:0000313" key="4">
    <source>
        <dbReference type="Proteomes" id="UP000317940"/>
    </source>
</evidence>
<dbReference type="Gene3D" id="2.70.70.10">
    <property type="entry name" value="Glucose Permease (Domain IIA)"/>
    <property type="match status" value="1"/>
</dbReference>
<dbReference type="GO" id="GO:0004222">
    <property type="term" value="F:metalloendopeptidase activity"/>
    <property type="evidence" value="ECO:0007669"/>
    <property type="project" value="TreeGrafter"/>
</dbReference>
<feature type="region of interest" description="Disordered" evidence="1">
    <location>
        <begin position="1"/>
        <end position="31"/>
    </location>
</feature>
<dbReference type="InterPro" id="IPR050570">
    <property type="entry name" value="Cell_wall_metabolism_enzyme"/>
</dbReference>
<dbReference type="PANTHER" id="PTHR21666:SF270">
    <property type="entry name" value="MUREIN HYDROLASE ACTIVATOR ENVC"/>
    <property type="match status" value="1"/>
</dbReference>